<dbReference type="EMBL" id="FWWU01000009">
    <property type="protein sequence ID" value="SMB90622.1"/>
    <property type="molecule type" value="Genomic_DNA"/>
</dbReference>
<accession>A0A1W1VB87</accession>
<gene>
    <name evidence="1" type="ORF">SAMN00790413_00835</name>
</gene>
<name>A0A1W1VB87_9DEIO</name>
<sequence length="67" mass="7212">MTGRTDTGNLPTVTSFDLVAALQAETDRETVYVKASGADQEARVTALLSRTLPQLLAPLLWTEAKHA</sequence>
<dbReference type="RefSeq" id="WP_084048425.1">
    <property type="nucleotide sequence ID" value="NZ_FWWU01000009.1"/>
</dbReference>
<protein>
    <submittedName>
        <fullName evidence="1">Uncharacterized protein</fullName>
    </submittedName>
</protein>
<dbReference type="Proteomes" id="UP000192582">
    <property type="component" value="Unassembled WGS sequence"/>
</dbReference>
<organism evidence="1 2">
    <name type="scientific">Deinococcus hopiensis KR-140</name>
    <dbReference type="NCBI Taxonomy" id="695939"/>
    <lineage>
        <taxon>Bacteria</taxon>
        <taxon>Thermotogati</taxon>
        <taxon>Deinococcota</taxon>
        <taxon>Deinococci</taxon>
        <taxon>Deinococcales</taxon>
        <taxon>Deinococcaceae</taxon>
        <taxon>Deinococcus</taxon>
    </lineage>
</organism>
<keyword evidence="2" id="KW-1185">Reference proteome</keyword>
<dbReference type="AlphaFoldDB" id="A0A1W1VB87"/>
<evidence type="ECO:0000313" key="1">
    <source>
        <dbReference type="EMBL" id="SMB90622.1"/>
    </source>
</evidence>
<evidence type="ECO:0000313" key="2">
    <source>
        <dbReference type="Proteomes" id="UP000192582"/>
    </source>
</evidence>
<proteinExistence type="predicted"/>
<reference evidence="1 2" key="1">
    <citation type="submission" date="2017-04" db="EMBL/GenBank/DDBJ databases">
        <authorList>
            <person name="Afonso C.L."/>
            <person name="Miller P.J."/>
            <person name="Scott M.A."/>
            <person name="Spackman E."/>
            <person name="Goraichik I."/>
            <person name="Dimitrov K.M."/>
            <person name="Suarez D.L."/>
            <person name="Swayne D.E."/>
        </authorList>
    </citation>
    <scope>NUCLEOTIDE SEQUENCE [LARGE SCALE GENOMIC DNA]</scope>
    <source>
        <strain evidence="1 2">KR-140</strain>
    </source>
</reference>